<accession>A0A4R3N7I8</accession>
<feature type="chain" id="PRO_5020860844" description="DUF2092 domain-containing protein" evidence="6">
    <location>
        <begin position="25"/>
        <end position="267"/>
    </location>
</feature>
<keyword evidence="2" id="KW-0813">Transport</keyword>
<dbReference type="Pfam" id="PF09865">
    <property type="entry name" value="DUF2092"/>
    <property type="match status" value="1"/>
</dbReference>
<proteinExistence type="predicted"/>
<dbReference type="RefSeq" id="WP_132976172.1">
    <property type="nucleotide sequence ID" value="NZ_SMAO01000002.1"/>
</dbReference>
<protein>
    <recommendedName>
        <fullName evidence="9">DUF2092 domain-containing protein</fullName>
    </recommendedName>
</protein>
<feature type="region of interest" description="Disordered" evidence="5">
    <location>
        <begin position="246"/>
        <end position="267"/>
    </location>
</feature>
<evidence type="ECO:0008006" key="9">
    <source>
        <dbReference type="Google" id="ProtNLM"/>
    </source>
</evidence>
<evidence type="ECO:0000256" key="3">
    <source>
        <dbReference type="ARBA" id="ARBA00022729"/>
    </source>
</evidence>
<comment type="caution">
    <text evidence="7">The sequence shown here is derived from an EMBL/GenBank/DDBJ whole genome shotgun (WGS) entry which is preliminary data.</text>
</comment>
<evidence type="ECO:0000256" key="2">
    <source>
        <dbReference type="ARBA" id="ARBA00022448"/>
    </source>
</evidence>
<dbReference type="EMBL" id="SMAO01000002">
    <property type="protein sequence ID" value="TCT23063.1"/>
    <property type="molecule type" value="Genomic_DNA"/>
</dbReference>
<feature type="signal peptide" evidence="6">
    <location>
        <begin position="1"/>
        <end position="24"/>
    </location>
</feature>
<dbReference type="InterPro" id="IPR029046">
    <property type="entry name" value="LolA/LolB/LppX"/>
</dbReference>
<comment type="subunit">
    <text evidence="1">Monomer.</text>
</comment>
<evidence type="ECO:0000313" key="8">
    <source>
        <dbReference type="Proteomes" id="UP000295717"/>
    </source>
</evidence>
<keyword evidence="4" id="KW-0653">Protein transport</keyword>
<reference evidence="7 8" key="1">
    <citation type="submission" date="2019-03" db="EMBL/GenBank/DDBJ databases">
        <title>Genomic Encyclopedia of Type Strains, Phase IV (KMG-IV): sequencing the most valuable type-strain genomes for metagenomic binning, comparative biology and taxonomic classification.</title>
        <authorList>
            <person name="Goeker M."/>
        </authorList>
    </citation>
    <scope>NUCLEOTIDE SEQUENCE [LARGE SCALE GENOMIC DNA]</scope>
    <source>
        <strain evidence="7 8">DSM 13587</strain>
    </source>
</reference>
<keyword evidence="3 6" id="KW-0732">Signal</keyword>
<organism evidence="7 8">
    <name type="scientific">Thiobaca trueperi</name>
    <dbReference type="NCBI Taxonomy" id="127458"/>
    <lineage>
        <taxon>Bacteria</taxon>
        <taxon>Pseudomonadati</taxon>
        <taxon>Pseudomonadota</taxon>
        <taxon>Gammaproteobacteria</taxon>
        <taxon>Chromatiales</taxon>
        <taxon>Chromatiaceae</taxon>
        <taxon>Thiobaca</taxon>
    </lineage>
</organism>
<dbReference type="GO" id="GO:0015031">
    <property type="term" value="P:protein transport"/>
    <property type="evidence" value="ECO:0007669"/>
    <property type="project" value="UniProtKB-KW"/>
</dbReference>
<evidence type="ECO:0000256" key="6">
    <source>
        <dbReference type="SAM" id="SignalP"/>
    </source>
</evidence>
<evidence type="ECO:0000313" key="7">
    <source>
        <dbReference type="EMBL" id="TCT23063.1"/>
    </source>
</evidence>
<evidence type="ECO:0000256" key="5">
    <source>
        <dbReference type="SAM" id="MobiDB-lite"/>
    </source>
</evidence>
<gene>
    <name evidence="7" type="ORF">EDC35_102400</name>
</gene>
<evidence type="ECO:0000256" key="4">
    <source>
        <dbReference type="ARBA" id="ARBA00022927"/>
    </source>
</evidence>
<sequence length="267" mass="29659">MTPIINRSTALLLAGLAFSGHLLAEETGAPVAEPAPASMIDPAAIQSLERMGEYLRGLTAFSLRADDTVDEVLDSGQKIQLTKTVEIQARKPDRLRASVETDRKAREFFYDGKHFTLLTPETGYYATVPAPSSIRELVDEIEVKYDIEFPLVDLFRWGENPEATAEIQEAMRVGTSRIGGQLADHYAFRQDGIDWQIWIAQGPVPLPLRYVIVTTDEPGEPQYMANLTWDTQARPDDAIFVFTPGKDDRPIDIVQNSAPATPEESPK</sequence>
<dbReference type="Proteomes" id="UP000295717">
    <property type="component" value="Unassembled WGS sequence"/>
</dbReference>
<name>A0A4R3N7I8_9GAMM</name>
<dbReference type="AlphaFoldDB" id="A0A4R3N7I8"/>
<dbReference type="SUPFAM" id="SSF89392">
    <property type="entry name" value="Prokaryotic lipoproteins and lipoprotein localization factors"/>
    <property type="match status" value="1"/>
</dbReference>
<dbReference type="OrthoDB" id="116979at2"/>
<evidence type="ECO:0000256" key="1">
    <source>
        <dbReference type="ARBA" id="ARBA00011245"/>
    </source>
</evidence>
<keyword evidence="8" id="KW-1185">Reference proteome</keyword>
<dbReference type="InterPro" id="IPR019207">
    <property type="entry name" value="DUF2092"/>
</dbReference>